<evidence type="ECO:0000256" key="3">
    <source>
        <dbReference type="ARBA" id="ARBA00035028"/>
    </source>
</evidence>
<dbReference type="Proteomes" id="UP000572268">
    <property type="component" value="Unassembled WGS sequence"/>
</dbReference>
<comment type="caution">
    <text evidence="7">The sequence shown here is derived from an EMBL/GenBank/DDBJ whole genome shotgun (WGS) entry which is preliminary data.</text>
</comment>
<evidence type="ECO:0000313" key="8">
    <source>
        <dbReference type="Proteomes" id="UP000572268"/>
    </source>
</evidence>
<evidence type="ECO:0000256" key="1">
    <source>
        <dbReference type="ARBA" id="ARBA00022664"/>
    </source>
</evidence>
<dbReference type="CDD" id="cd07470">
    <property type="entry name" value="CYTH-like_mRNA_RTPase"/>
    <property type="match status" value="1"/>
</dbReference>
<dbReference type="EC" id="3.6.1.74" evidence="3"/>
<protein>
    <recommendedName>
        <fullName evidence="3">mRNA 5'-phosphatase</fullName>
        <ecNumber evidence="3">3.6.1.74</ecNumber>
    </recommendedName>
</protein>
<dbReference type="SUPFAM" id="SSF52200">
    <property type="entry name" value="Toll/Interleukin receptor TIR domain"/>
    <property type="match status" value="1"/>
</dbReference>
<dbReference type="GO" id="GO:0140818">
    <property type="term" value="F:mRNA 5'-triphosphate monophosphatase activity"/>
    <property type="evidence" value="ECO:0007669"/>
    <property type="project" value="UniProtKB-EC"/>
</dbReference>
<feature type="region of interest" description="Disordered" evidence="5">
    <location>
        <begin position="638"/>
        <end position="844"/>
    </location>
</feature>
<keyword evidence="2" id="KW-0378">Hydrolase</keyword>
<dbReference type="Gene3D" id="3.20.100.10">
    <property type="entry name" value="mRNA triphosphatase Cet1-like"/>
    <property type="match status" value="1"/>
</dbReference>
<feature type="compositionally biased region" description="Low complexity" evidence="5">
    <location>
        <begin position="791"/>
        <end position="800"/>
    </location>
</feature>
<dbReference type="SUPFAM" id="SSF55154">
    <property type="entry name" value="CYTH-like phosphatases"/>
    <property type="match status" value="1"/>
</dbReference>
<evidence type="ECO:0000313" key="7">
    <source>
        <dbReference type="EMBL" id="KAF4656271.1"/>
    </source>
</evidence>
<keyword evidence="1" id="KW-0507">mRNA processing</keyword>
<gene>
    <name evidence="7" type="primary">CET1</name>
    <name evidence="7" type="ORF">FOL46_007889</name>
</gene>
<feature type="domain" description="mRNA triphosphatase Cet1-like" evidence="6">
    <location>
        <begin position="311"/>
        <end position="529"/>
    </location>
</feature>
<dbReference type="GO" id="GO:0004651">
    <property type="term" value="F:polynucleotide 5'-phosphatase activity"/>
    <property type="evidence" value="ECO:0007669"/>
    <property type="project" value="InterPro"/>
</dbReference>
<dbReference type="GO" id="GO:0006397">
    <property type="term" value="P:mRNA processing"/>
    <property type="evidence" value="ECO:0007669"/>
    <property type="project" value="UniProtKB-KW"/>
</dbReference>
<feature type="non-terminal residue" evidence="7">
    <location>
        <position position="1005"/>
    </location>
</feature>
<feature type="compositionally biased region" description="Low complexity" evidence="5">
    <location>
        <begin position="638"/>
        <end position="647"/>
    </location>
</feature>
<dbReference type="InterPro" id="IPR037009">
    <property type="entry name" value="mRNA_triPase_Cet1_sf"/>
</dbReference>
<dbReference type="InterPro" id="IPR035897">
    <property type="entry name" value="Toll_tir_struct_dom_sf"/>
</dbReference>
<feature type="compositionally biased region" description="Low complexity" evidence="5">
    <location>
        <begin position="812"/>
        <end position="838"/>
    </location>
</feature>
<evidence type="ECO:0000256" key="5">
    <source>
        <dbReference type="SAM" id="MobiDB-lite"/>
    </source>
</evidence>
<reference evidence="7 8" key="1">
    <citation type="submission" date="2020-04" db="EMBL/GenBank/DDBJ databases">
        <title>Perkinsus olseni comparative genomics.</title>
        <authorList>
            <person name="Bogema D.R."/>
        </authorList>
    </citation>
    <scope>NUCLEOTIDE SEQUENCE [LARGE SCALE GENOMIC DNA]</scope>
    <source>
        <strain evidence="7">ATCC PRA-31</strain>
    </source>
</reference>
<name>A0A7J6LAP9_PEROL</name>
<accession>A0A7J6LAP9</accession>
<organism evidence="7 8">
    <name type="scientific">Perkinsus olseni</name>
    <name type="common">Perkinsus atlanticus</name>
    <dbReference type="NCBI Taxonomy" id="32597"/>
    <lineage>
        <taxon>Eukaryota</taxon>
        <taxon>Sar</taxon>
        <taxon>Alveolata</taxon>
        <taxon>Perkinsozoa</taxon>
        <taxon>Perkinsea</taxon>
        <taxon>Perkinsida</taxon>
        <taxon>Perkinsidae</taxon>
        <taxon>Perkinsus</taxon>
    </lineage>
</organism>
<feature type="compositionally biased region" description="Basic and acidic residues" evidence="5">
    <location>
        <begin position="653"/>
        <end position="681"/>
    </location>
</feature>
<feature type="region of interest" description="Disordered" evidence="5">
    <location>
        <begin position="574"/>
        <end position="595"/>
    </location>
</feature>
<evidence type="ECO:0000259" key="6">
    <source>
        <dbReference type="Pfam" id="PF02940"/>
    </source>
</evidence>
<dbReference type="Gene3D" id="3.40.50.10140">
    <property type="entry name" value="Toll/interleukin-1 receptor homology (TIR) domain"/>
    <property type="match status" value="1"/>
</dbReference>
<dbReference type="InterPro" id="IPR033469">
    <property type="entry name" value="CYTH-like_dom_sf"/>
</dbReference>
<dbReference type="Pfam" id="PF02940">
    <property type="entry name" value="mRNA_triPase"/>
    <property type="match status" value="1"/>
</dbReference>
<dbReference type="EMBL" id="JABANN010000592">
    <property type="protein sequence ID" value="KAF4656271.1"/>
    <property type="molecule type" value="Genomic_DNA"/>
</dbReference>
<sequence length="1005" mass="111509">MVFLDICCIPQKDPAAKLYGISKLAEYLRVSDKLLILWSPDYLDRLWCVYELAVFLRTHDEKDVVLVNLNHIKLCVSSMLLQFFSILTLCLQLYYKSTQNVYIGYLMGMVTSLLIGREAFACSKEWQKFCSRVRRFNVREAECTSLADYDNLKQLITDMYGSEANFAAVVKCLWLGGGKAKSFPTWLFSGASLRIMCAPSIPLIVACAVDYIVCIATEESFPMVPTYSQSHASPVPATAIVATQEASAKLSGVSFLELSESPFTTDNTDQEAAEVAKTLEGLNLDEDEDGSRPPLLEPLVAAVCDAANEALVTDQDLSDLEIEARLGFLAPHRDSYHRVLLPITSECILQEPDHGKNWRYEFQASVMREQFFAIQKHLEKLAAGTPGQVQGHVFRVRDVRRQVTTTDEFFESPKDGRIRASYDSDSYSLGDRTRPIEIIRKDRLKTINVFSGHYDPTYCDEEKYPLDLRISVNRENKFSSVPSDVSKCTGKRNKTRHSYIFKAWQVDLTEVIAQGKQGEWSSYEVEVELKKDLIAEQLKRLRLGKNHAVYEILTDFIYCVRDLAWMFGDAYTASGGQQQWNKSGQRKRNRGDVSSNDIDFTMWLEPEEVQQRYLKRVAPVFPIIGDYCFTIAEEIRSPKAASAEEPPSSQPPSDKEQPKTDEPPATVEKEENAPVHPEPAKDVNMVDADEPLAMPDDLEGALTMDGIEGEEAAAVEETHHPSPLGRTPEHSPFSAAPAATATVGNASTVTEVEGDGAPVQPNGLTDTPPKAPLPVPRPEQKPDGAQENEDGGSSSSSSRGSDSDSDSDESGSDSGSESSSSGSDSDSSSGSSSSDGESVAGGNEAATGEIRAAALSGAFFPQYNPSKYRHIDVVVTQQPSEDFPIKRELHTAQAIISHTSAPLRQFKHAEEASLVEYLRGRVLAGDISLLVWEHYRIPAVALALISRFNRSYEDARPPVWADDRYDILWQLNLDGGTIQQHCMELLYGDLECSPFTIFPPSEYFR</sequence>
<dbReference type="InterPro" id="IPR004206">
    <property type="entry name" value="mRNA_triPase_Cet1"/>
</dbReference>
<dbReference type="AlphaFoldDB" id="A0A7J6LAP9"/>
<feature type="compositionally biased region" description="Low complexity" evidence="5">
    <location>
        <begin position="731"/>
        <end position="742"/>
    </location>
</feature>
<comment type="catalytic activity">
    <reaction evidence="4">
        <text>a 5'-end triphospho-ribonucleoside in mRNA + H2O = a 5'-end diphospho-ribonucleoside in mRNA + phosphate + H(+)</text>
        <dbReference type="Rhea" id="RHEA:67004"/>
        <dbReference type="Rhea" id="RHEA-COMP:17164"/>
        <dbReference type="Rhea" id="RHEA-COMP:17165"/>
        <dbReference type="ChEBI" id="CHEBI:15377"/>
        <dbReference type="ChEBI" id="CHEBI:15378"/>
        <dbReference type="ChEBI" id="CHEBI:43474"/>
        <dbReference type="ChEBI" id="CHEBI:167616"/>
        <dbReference type="ChEBI" id="CHEBI:167618"/>
        <dbReference type="EC" id="3.6.1.74"/>
    </reaction>
    <physiologicalReaction direction="left-to-right" evidence="4">
        <dbReference type="Rhea" id="RHEA:67005"/>
    </physiologicalReaction>
</comment>
<proteinExistence type="predicted"/>
<evidence type="ECO:0000256" key="2">
    <source>
        <dbReference type="ARBA" id="ARBA00022801"/>
    </source>
</evidence>
<feature type="compositionally biased region" description="Polar residues" evidence="5">
    <location>
        <begin position="574"/>
        <end position="583"/>
    </location>
</feature>
<evidence type="ECO:0000256" key="4">
    <source>
        <dbReference type="ARBA" id="ARBA00047740"/>
    </source>
</evidence>